<dbReference type="EMBL" id="CAJVPU010006043">
    <property type="protein sequence ID" value="CAG8555755.1"/>
    <property type="molecule type" value="Genomic_DNA"/>
</dbReference>
<name>A0ACA9M280_9GLOM</name>
<proteinExistence type="predicted"/>
<feature type="non-terminal residue" evidence="1">
    <location>
        <position position="1"/>
    </location>
</feature>
<gene>
    <name evidence="1" type="ORF">DHETER_LOCUS5426</name>
</gene>
<accession>A0ACA9M280</accession>
<protein>
    <submittedName>
        <fullName evidence="1">15174_t:CDS:1</fullName>
    </submittedName>
</protein>
<comment type="caution">
    <text evidence="1">The sequence shown here is derived from an EMBL/GenBank/DDBJ whole genome shotgun (WGS) entry which is preliminary data.</text>
</comment>
<evidence type="ECO:0000313" key="2">
    <source>
        <dbReference type="Proteomes" id="UP000789702"/>
    </source>
</evidence>
<keyword evidence="2" id="KW-1185">Reference proteome</keyword>
<organism evidence="1 2">
    <name type="scientific">Dentiscutata heterogama</name>
    <dbReference type="NCBI Taxonomy" id="1316150"/>
    <lineage>
        <taxon>Eukaryota</taxon>
        <taxon>Fungi</taxon>
        <taxon>Fungi incertae sedis</taxon>
        <taxon>Mucoromycota</taxon>
        <taxon>Glomeromycotina</taxon>
        <taxon>Glomeromycetes</taxon>
        <taxon>Diversisporales</taxon>
        <taxon>Gigasporaceae</taxon>
        <taxon>Dentiscutata</taxon>
    </lineage>
</organism>
<reference evidence="1" key="1">
    <citation type="submission" date="2021-06" db="EMBL/GenBank/DDBJ databases">
        <authorList>
            <person name="Kallberg Y."/>
            <person name="Tangrot J."/>
            <person name="Rosling A."/>
        </authorList>
    </citation>
    <scope>NUCLEOTIDE SEQUENCE</scope>
    <source>
        <strain evidence="1">IL203A</strain>
    </source>
</reference>
<evidence type="ECO:0000313" key="1">
    <source>
        <dbReference type="EMBL" id="CAG8555755.1"/>
    </source>
</evidence>
<sequence length="131" mass="14988">NQVEGSIDEIDKDNTLDEGSQSLQNREFAKGERIASHVNKILVESSTIHHKGKPAIIKNIIIAARHSLILVQRLGWQVIYDSKMIDPPRLRVMTKDEFAVLIKKIEKQILADSNDYYKLSDESLKELEESF</sequence>
<dbReference type="Proteomes" id="UP000789702">
    <property type="component" value="Unassembled WGS sequence"/>
</dbReference>